<dbReference type="EMBL" id="AC003058">
    <property type="protein sequence ID" value="AAC16466.1"/>
    <property type="molecule type" value="Genomic_DNA"/>
</dbReference>
<evidence type="ECO:0000313" key="4">
    <source>
        <dbReference type="EMBL" id="AAC16466.1"/>
    </source>
</evidence>
<feature type="signal peptide" evidence="2">
    <location>
        <begin position="1"/>
        <end position="22"/>
    </location>
</feature>
<evidence type="ECO:0000259" key="3">
    <source>
        <dbReference type="Pfam" id="PF14365"/>
    </source>
</evidence>
<feature type="region of interest" description="Disordered" evidence="1">
    <location>
        <begin position="105"/>
        <end position="126"/>
    </location>
</feature>
<protein>
    <submittedName>
        <fullName evidence="4">Uncharacterized protein At2g19360</fullName>
    </submittedName>
</protein>
<name>O64569_ARATH</name>
<dbReference type="PIR" id="T01284">
    <property type="entry name" value="T01284"/>
</dbReference>
<reference evidence="4" key="3">
    <citation type="submission" date="2002-02" db="EMBL/GenBank/DDBJ databases">
        <authorList>
            <person name="Town C.D."/>
            <person name="Kaul S."/>
        </authorList>
    </citation>
    <scope>NUCLEOTIDE SEQUENCE</scope>
</reference>
<organism evidence="4">
    <name type="scientific">Arabidopsis thaliana</name>
    <name type="common">Mouse-ear cress</name>
    <dbReference type="NCBI Taxonomy" id="3702"/>
    <lineage>
        <taxon>Eukaryota</taxon>
        <taxon>Viridiplantae</taxon>
        <taxon>Streptophyta</taxon>
        <taxon>Embryophyta</taxon>
        <taxon>Tracheophyta</taxon>
        <taxon>Spermatophyta</taxon>
        <taxon>Magnoliopsida</taxon>
        <taxon>eudicotyledons</taxon>
        <taxon>Gunneridae</taxon>
        <taxon>Pentapetalae</taxon>
        <taxon>rosids</taxon>
        <taxon>malvids</taxon>
        <taxon>Brassicales</taxon>
        <taxon>Brassicaceae</taxon>
        <taxon>Camelineae</taxon>
        <taxon>Arabidopsis</taxon>
    </lineage>
</organism>
<reference evidence="4" key="2">
    <citation type="submission" date="2000-03" db="EMBL/GenBank/DDBJ databases">
        <authorList>
            <person name="Rounsley S.D."/>
            <person name="Lin X."/>
            <person name="Ketchum K.A."/>
            <person name="Crosby M.L."/>
            <person name="Brandon R.C."/>
            <person name="Sykes S.M."/>
            <person name="Kaul S."/>
            <person name="Mason T.M."/>
            <person name="Kerlavage A.R."/>
            <person name="Adams M.D."/>
            <person name="Somerville C.R."/>
            <person name="Venter J.C."/>
        </authorList>
    </citation>
    <scope>NUCLEOTIDE SEQUENCE</scope>
</reference>
<evidence type="ECO:0000256" key="1">
    <source>
        <dbReference type="SAM" id="MobiDB-lite"/>
    </source>
</evidence>
<sequence length="143" mass="16470">MANLIVLYILVIEAMIVIGSESSDSRDAEINRLLKKLNKPFLKSIKMRPTSYPEGWSNKDSDNEKHKMVPQLWTINGKCPKNSIPIRRTRKEDILRAKSIERFGKKDPNNIHQHKPTNPTNNDGTHEFKVETSLLIIPRKILS</sequence>
<feature type="domain" description="Neprosin activation peptide" evidence="3">
    <location>
        <begin position="38"/>
        <end position="130"/>
    </location>
</feature>
<accession>O64569</accession>
<evidence type="ECO:0000256" key="2">
    <source>
        <dbReference type="SAM" id="SignalP"/>
    </source>
</evidence>
<feature type="chain" id="PRO_5004159423" evidence="2">
    <location>
        <begin position="23"/>
        <end position="143"/>
    </location>
</feature>
<gene>
    <name evidence="4" type="ordered locus">At2g19360</name>
</gene>
<reference key="1">
    <citation type="journal article" date="1999" name="Nature">
        <title>Sequence and analysis of chromosome 2 of the plant Arabidopsis thaliana.</title>
        <authorList>
            <person name="Lin X."/>
            <person name="Kaul S."/>
            <person name="Rounsley S."/>
            <person name="Shea T.P."/>
            <person name="Benito M.I."/>
            <person name="Town C.D."/>
            <person name="Fujii C.Y."/>
            <person name="Mason T."/>
            <person name="Bowman C.L."/>
            <person name="Barnstead M."/>
            <person name="Feldblyum T.V."/>
            <person name="Buell C.R."/>
            <person name="Ketchum K.A."/>
            <person name="Lee J."/>
            <person name="Ronning C.M."/>
            <person name="Koo H.L."/>
            <person name="Moffat K.S."/>
            <person name="Cronin L.A."/>
            <person name="Shen M."/>
            <person name="Pai G."/>
            <person name="Van Aken S."/>
            <person name="Umayam L."/>
            <person name="Tallon L.J."/>
            <person name="Gill J.E."/>
            <person name="Adams M.D."/>
            <person name="Carrera A.J."/>
            <person name="Creasy T.H."/>
            <person name="Goodman H.M."/>
            <person name="Somerville C.R."/>
            <person name="Copenhaver G.P."/>
            <person name="Preuss D."/>
            <person name="Nierman W.C."/>
            <person name="White O."/>
            <person name="Eisen J.A."/>
            <person name="Salzberg S.L."/>
            <person name="Fraser C.M."/>
            <person name="Venter J.C."/>
        </authorList>
    </citation>
    <scope>NUCLEOTIDE SEQUENCE [LARGE SCALE GENOMIC DNA]</scope>
    <source>
        <strain>cv. Columbia</strain>
    </source>
</reference>
<dbReference type="AlphaFoldDB" id="O64569"/>
<dbReference type="Pfam" id="PF14365">
    <property type="entry name" value="Neprosin_AP"/>
    <property type="match status" value="1"/>
</dbReference>
<dbReference type="InterPro" id="IPR025521">
    <property type="entry name" value="Neprosin_propep"/>
</dbReference>
<keyword evidence="2" id="KW-0732">Signal</keyword>
<proteinExistence type="predicted"/>